<dbReference type="Proteomes" id="UP000682733">
    <property type="component" value="Unassembled WGS sequence"/>
</dbReference>
<evidence type="ECO:0000256" key="12">
    <source>
        <dbReference type="SAM" id="MobiDB-lite"/>
    </source>
</evidence>
<dbReference type="InterPro" id="IPR013099">
    <property type="entry name" value="K_chnl_dom"/>
</dbReference>
<protein>
    <recommendedName>
        <fullName evidence="14">Potassium channel domain-containing protein</fullName>
    </recommendedName>
</protein>
<sequence length="339" mass="38130">YGHSCPTTVSGKSFCMLYAIIGIPLCLVMFQSVGERLNNFAGWGIKTIKRCFKLRDYDATQTELVVVGSCLAVGVVTGGAAMFHHFEQWTYFDCIYYCFITLTTIGFGDFVALQKDQALSSNPLYVVLAMTFILFGLTVVASSMNLLVLRFLTMNTEDERREEIESQVRNSLRFDSDVITTANGDLRILAEHLEYLSNTSDSKPCNCFGCLKRKKKRYTVRRSPGKIAHLIPLQRMDSVITGTRLRAATGQQESIHASNEIPRLDQFNDNRNRPYHRSVSSSTKLPLMSSEKRISSENALLPTTASSIHSVRNDPYPTDISQQTRLSTVLTKFRQRSSV</sequence>
<evidence type="ECO:0000256" key="8">
    <source>
        <dbReference type="ARBA" id="ARBA00022989"/>
    </source>
</evidence>
<feature type="compositionally biased region" description="Basic and acidic residues" evidence="12">
    <location>
        <begin position="262"/>
        <end position="272"/>
    </location>
</feature>
<dbReference type="PANTHER" id="PTHR11003:SF291">
    <property type="entry name" value="IP11374P"/>
    <property type="match status" value="1"/>
</dbReference>
<keyword evidence="4" id="KW-0633">Potassium transport</keyword>
<dbReference type="GO" id="GO:0015271">
    <property type="term" value="F:outward rectifier potassium channel activity"/>
    <property type="evidence" value="ECO:0007669"/>
    <property type="project" value="TreeGrafter"/>
</dbReference>
<evidence type="ECO:0000313" key="15">
    <source>
        <dbReference type="EMBL" id="CAF1479463.1"/>
    </source>
</evidence>
<evidence type="ECO:0000256" key="4">
    <source>
        <dbReference type="ARBA" id="ARBA00022538"/>
    </source>
</evidence>
<dbReference type="InterPro" id="IPR003280">
    <property type="entry name" value="2pore_dom_K_chnl"/>
</dbReference>
<evidence type="ECO:0000256" key="10">
    <source>
        <dbReference type="ARBA" id="ARBA00023136"/>
    </source>
</evidence>
<feature type="non-terminal residue" evidence="15">
    <location>
        <position position="1"/>
    </location>
</feature>
<dbReference type="PRINTS" id="PR01095">
    <property type="entry name" value="TASKCHANNEL"/>
</dbReference>
<evidence type="ECO:0000259" key="14">
    <source>
        <dbReference type="Pfam" id="PF07885"/>
    </source>
</evidence>
<feature type="transmembrane region" description="Helical" evidence="13">
    <location>
        <begin position="125"/>
        <end position="152"/>
    </location>
</feature>
<dbReference type="SUPFAM" id="SSF81324">
    <property type="entry name" value="Voltage-gated potassium channels"/>
    <property type="match status" value="1"/>
</dbReference>
<keyword evidence="11" id="KW-0407">Ion channel</keyword>
<dbReference type="GO" id="GO:0005886">
    <property type="term" value="C:plasma membrane"/>
    <property type="evidence" value="ECO:0007669"/>
    <property type="project" value="TreeGrafter"/>
</dbReference>
<evidence type="ECO:0000313" key="16">
    <source>
        <dbReference type="EMBL" id="CAF4270132.1"/>
    </source>
</evidence>
<dbReference type="GO" id="GO:0030322">
    <property type="term" value="P:stabilization of membrane potential"/>
    <property type="evidence" value="ECO:0007669"/>
    <property type="project" value="TreeGrafter"/>
</dbReference>
<evidence type="ECO:0000256" key="3">
    <source>
        <dbReference type="ARBA" id="ARBA00022448"/>
    </source>
</evidence>
<organism evidence="15 17">
    <name type="scientific">Didymodactylos carnosus</name>
    <dbReference type="NCBI Taxonomy" id="1234261"/>
    <lineage>
        <taxon>Eukaryota</taxon>
        <taxon>Metazoa</taxon>
        <taxon>Spiralia</taxon>
        <taxon>Gnathifera</taxon>
        <taxon>Rotifera</taxon>
        <taxon>Eurotatoria</taxon>
        <taxon>Bdelloidea</taxon>
        <taxon>Philodinida</taxon>
        <taxon>Philodinidae</taxon>
        <taxon>Didymodactylos</taxon>
    </lineage>
</organism>
<dbReference type="Proteomes" id="UP000677228">
    <property type="component" value="Unassembled WGS sequence"/>
</dbReference>
<evidence type="ECO:0000256" key="5">
    <source>
        <dbReference type="ARBA" id="ARBA00022692"/>
    </source>
</evidence>
<dbReference type="PANTHER" id="PTHR11003">
    <property type="entry name" value="POTASSIUM CHANNEL, SUBFAMILY K"/>
    <property type="match status" value="1"/>
</dbReference>
<feature type="region of interest" description="Disordered" evidence="12">
    <location>
        <begin position="250"/>
        <end position="293"/>
    </location>
</feature>
<keyword evidence="5 13" id="KW-0812">Transmembrane</keyword>
<dbReference type="GO" id="GO:0022841">
    <property type="term" value="F:potassium ion leak channel activity"/>
    <property type="evidence" value="ECO:0007669"/>
    <property type="project" value="TreeGrafter"/>
</dbReference>
<dbReference type="Gene3D" id="1.10.287.70">
    <property type="match status" value="1"/>
</dbReference>
<dbReference type="EMBL" id="CAJOBA010053953">
    <property type="protein sequence ID" value="CAF4270132.1"/>
    <property type="molecule type" value="Genomic_DNA"/>
</dbReference>
<gene>
    <name evidence="15" type="ORF">OVA965_LOCUS36000</name>
    <name evidence="16" type="ORF">TMI583_LOCUS36989</name>
</gene>
<feature type="domain" description="Potassium channel" evidence="14">
    <location>
        <begin position="72"/>
        <end position="147"/>
    </location>
</feature>
<dbReference type="Pfam" id="PF07885">
    <property type="entry name" value="Ion_trans_2"/>
    <property type="match status" value="2"/>
</dbReference>
<keyword evidence="10 13" id="KW-0472">Membrane</keyword>
<evidence type="ECO:0000256" key="9">
    <source>
        <dbReference type="ARBA" id="ARBA00023065"/>
    </source>
</evidence>
<keyword evidence="9" id="KW-0406">Ion transport</keyword>
<feature type="transmembrane region" description="Helical" evidence="13">
    <location>
        <begin position="14"/>
        <end position="33"/>
    </location>
</feature>
<evidence type="ECO:0000256" key="11">
    <source>
        <dbReference type="ARBA" id="ARBA00023303"/>
    </source>
</evidence>
<dbReference type="InterPro" id="IPR003092">
    <property type="entry name" value="2pore_dom_K_chnl_TASK"/>
</dbReference>
<proteinExistence type="inferred from homology"/>
<keyword evidence="3" id="KW-0813">Transport</keyword>
<evidence type="ECO:0000256" key="6">
    <source>
        <dbReference type="ARBA" id="ARBA00022826"/>
    </source>
</evidence>
<dbReference type="AlphaFoldDB" id="A0A8S2FJS5"/>
<name>A0A8S2FJS5_9BILA</name>
<comment type="caution">
    <text evidence="15">The sequence shown here is derived from an EMBL/GenBank/DDBJ whole genome shotgun (WGS) entry which is preliminary data.</text>
</comment>
<evidence type="ECO:0000256" key="2">
    <source>
        <dbReference type="ARBA" id="ARBA00006666"/>
    </source>
</evidence>
<keyword evidence="6" id="KW-0631">Potassium channel</keyword>
<keyword evidence="8 13" id="KW-1133">Transmembrane helix</keyword>
<comment type="similarity">
    <text evidence="2">Belongs to the two pore domain potassium channel (TC 1.A.1.8) family.</text>
</comment>
<feature type="domain" description="Potassium channel" evidence="14">
    <location>
        <begin position="1"/>
        <end position="37"/>
    </location>
</feature>
<evidence type="ECO:0000256" key="13">
    <source>
        <dbReference type="SAM" id="Phobius"/>
    </source>
</evidence>
<dbReference type="EMBL" id="CAJNOK010032037">
    <property type="protein sequence ID" value="CAF1479463.1"/>
    <property type="molecule type" value="Genomic_DNA"/>
</dbReference>
<evidence type="ECO:0000256" key="1">
    <source>
        <dbReference type="ARBA" id="ARBA00004141"/>
    </source>
</evidence>
<accession>A0A8S2FJS5</accession>
<reference evidence="15" key="1">
    <citation type="submission" date="2021-02" db="EMBL/GenBank/DDBJ databases">
        <authorList>
            <person name="Nowell W R."/>
        </authorList>
    </citation>
    <scope>NUCLEOTIDE SEQUENCE</scope>
</reference>
<feature type="transmembrane region" description="Helical" evidence="13">
    <location>
        <begin position="64"/>
        <end position="83"/>
    </location>
</feature>
<feature type="transmembrane region" description="Helical" evidence="13">
    <location>
        <begin position="95"/>
        <end position="113"/>
    </location>
</feature>
<evidence type="ECO:0000313" key="17">
    <source>
        <dbReference type="Proteomes" id="UP000677228"/>
    </source>
</evidence>
<comment type="subcellular location">
    <subcellularLocation>
        <location evidence="1">Membrane</location>
        <topology evidence="1">Multi-pass membrane protein</topology>
    </subcellularLocation>
</comment>
<keyword evidence="7" id="KW-0630">Potassium</keyword>
<evidence type="ECO:0000256" key="7">
    <source>
        <dbReference type="ARBA" id="ARBA00022958"/>
    </source>
</evidence>